<keyword evidence="2" id="KW-1185">Reference proteome</keyword>
<name>A0A6L6IV09_9RHOB</name>
<sequence>MVPLLAGCVVVDAQDGILTRQQIEERTPYASVSTGQAWVNAPGMRSVLQRNLRTGLEQKISLANDSAVRGDNVMMLRTQNGVSGFGRLRFESVIDRFGGMPYPFTDVSSGSLLQGDDGVGAYFWVTENLGDATCILGMRRLNSGMRQLPGNGGVMDIVLRNCVRGTQQDALAPLMADSIGVAPIARDPQGNSRMLSPLAAPSASVIPVQRAGTQP</sequence>
<evidence type="ECO:0000313" key="1">
    <source>
        <dbReference type="EMBL" id="MTH64033.1"/>
    </source>
</evidence>
<gene>
    <name evidence="1" type="ORF">GL284_07115</name>
</gene>
<dbReference type="EMBL" id="WMII01000005">
    <property type="protein sequence ID" value="MTH64033.1"/>
    <property type="molecule type" value="Genomic_DNA"/>
</dbReference>
<organism evidence="1 2">
    <name type="scientific">Paracoccus shanxieyensis</name>
    <dbReference type="NCBI Taxonomy" id="2675752"/>
    <lineage>
        <taxon>Bacteria</taxon>
        <taxon>Pseudomonadati</taxon>
        <taxon>Pseudomonadota</taxon>
        <taxon>Alphaproteobacteria</taxon>
        <taxon>Rhodobacterales</taxon>
        <taxon>Paracoccaceae</taxon>
        <taxon>Paracoccus</taxon>
    </lineage>
</organism>
<dbReference type="Proteomes" id="UP000478740">
    <property type="component" value="Unassembled WGS sequence"/>
</dbReference>
<evidence type="ECO:0000313" key="2">
    <source>
        <dbReference type="Proteomes" id="UP000478740"/>
    </source>
</evidence>
<protein>
    <submittedName>
        <fullName evidence="1">Uncharacterized protein</fullName>
    </submittedName>
</protein>
<dbReference type="RefSeq" id="WP_155043899.1">
    <property type="nucleotide sequence ID" value="NZ_WMIH01000004.1"/>
</dbReference>
<accession>A0A6L6IV09</accession>
<proteinExistence type="predicted"/>
<comment type="caution">
    <text evidence="1">The sequence shown here is derived from an EMBL/GenBank/DDBJ whole genome shotgun (WGS) entry which is preliminary data.</text>
</comment>
<dbReference type="AlphaFoldDB" id="A0A6L6IV09"/>
<reference evidence="1 2" key="1">
    <citation type="submission" date="2019-11" db="EMBL/GenBank/DDBJ databases">
        <authorList>
            <person name="Dong K."/>
        </authorList>
    </citation>
    <scope>NUCLEOTIDE SEQUENCE [LARGE SCALE GENOMIC DNA]</scope>
    <source>
        <strain evidence="1 2">DK608</strain>
    </source>
</reference>